<evidence type="ECO:0000256" key="1">
    <source>
        <dbReference type="ARBA" id="ARBA00005912"/>
    </source>
</evidence>
<dbReference type="GO" id="GO:0005739">
    <property type="term" value="C:mitochondrion"/>
    <property type="evidence" value="ECO:0007669"/>
    <property type="project" value="TreeGrafter"/>
</dbReference>
<dbReference type="GO" id="GO:0043023">
    <property type="term" value="F:ribosomal large subunit binding"/>
    <property type="evidence" value="ECO:0007669"/>
    <property type="project" value="TreeGrafter"/>
</dbReference>
<dbReference type="Proteomes" id="UP001239445">
    <property type="component" value="Unassembled WGS sequence"/>
</dbReference>
<organism evidence="6 7">
    <name type="scientific">Echria macrotheca</name>
    <dbReference type="NCBI Taxonomy" id="438768"/>
    <lineage>
        <taxon>Eukaryota</taxon>
        <taxon>Fungi</taxon>
        <taxon>Dikarya</taxon>
        <taxon>Ascomycota</taxon>
        <taxon>Pezizomycotina</taxon>
        <taxon>Sordariomycetes</taxon>
        <taxon>Sordariomycetidae</taxon>
        <taxon>Sordariales</taxon>
        <taxon>Schizotheciaceae</taxon>
        <taxon>Echria</taxon>
    </lineage>
</organism>
<keyword evidence="2" id="KW-0648">Protein biosynthesis</keyword>
<evidence type="ECO:0000256" key="4">
    <source>
        <dbReference type="SAM" id="MobiDB-lite"/>
    </source>
</evidence>
<evidence type="ECO:0000259" key="5">
    <source>
        <dbReference type="Pfam" id="PF01765"/>
    </source>
</evidence>
<dbReference type="Gene3D" id="3.30.1360.40">
    <property type="match status" value="1"/>
</dbReference>
<dbReference type="AlphaFoldDB" id="A0AAJ0BFS9"/>
<dbReference type="PANTHER" id="PTHR20982:SF3">
    <property type="entry name" value="MITOCHONDRIAL RIBOSOME RECYCLING FACTOR PSEUDO 1"/>
    <property type="match status" value="1"/>
</dbReference>
<dbReference type="SUPFAM" id="SSF55194">
    <property type="entry name" value="Ribosome recycling factor, RRF"/>
    <property type="match status" value="1"/>
</dbReference>
<evidence type="ECO:0000313" key="6">
    <source>
        <dbReference type="EMBL" id="KAK1755046.1"/>
    </source>
</evidence>
<dbReference type="Gene3D" id="1.10.132.20">
    <property type="entry name" value="Ribosome-recycling factor"/>
    <property type="match status" value="1"/>
</dbReference>
<comment type="caution">
    <text evidence="6">The sequence shown here is derived from an EMBL/GenBank/DDBJ whole genome shotgun (WGS) entry which is preliminary data.</text>
</comment>
<gene>
    <name evidence="6" type="ORF">QBC47DRAFT_361086</name>
</gene>
<sequence length="300" mass="33040">MKTLRAANSLIRSCAAGPGSVARTVPSSTQAAAILTSAPRCALPRRTDALAARASICCFSQTAPQNKKKEKPQPQSNKTSKTSKTTSDSSDSSDVRPKDPNAPAANPEEPYDLSDLSHTFTTIEHKKTEELLQIQPRFAGDKIGAVRVELDRKTGGSAYPLRELATVAPAGAGGRRWAVLAFEESSVKPIMSAIQKSADFNQQPQRSEDNPLELTLTIEPERPEALAARARDVFHAWADRVRHAARAREKLHKRWRQDNAITADDVVLLGAKVDKLRDEVMRRIEKKQKEMLDSIERSSR</sequence>
<comment type="function">
    <text evidence="3">Necessary for protein synthesis in mitochondria. Functions as a ribosome recycling factor in mitochondria.</text>
</comment>
<feature type="domain" description="Ribosome recycling factor" evidence="5">
    <location>
        <begin position="144"/>
        <end position="290"/>
    </location>
</feature>
<protein>
    <submittedName>
        <fullName evidence="6">Ribosome recycling factor domain-containing protein</fullName>
    </submittedName>
</protein>
<evidence type="ECO:0000256" key="2">
    <source>
        <dbReference type="ARBA" id="ARBA00022917"/>
    </source>
</evidence>
<reference evidence="6" key="1">
    <citation type="submission" date="2023-06" db="EMBL/GenBank/DDBJ databases">
        <title>Genome-scale phylogeny and comparative genomics of the fungal order Sordariales.</title>
        <authorList>
            <consortium name="Lawrence Berkeley National Laboratory"/>
            <person name="Hensen N."/>
            <person name="Bonometti L."/>
            <person name="Westerberg I."/>
            <person name="Brannstrom I.O."/>
            <person name="Guillou S."/>
            <person name="Cros-Aarteil S."/>
            <person name="Calhoun S."/>
            <person name="Haridas S."/>
            <person name="Kuo A."/>
            <person name="Mondo S."/>
            <person name="Pangilinan J."/>
            <person name="Riley R."/>
            <person name="Labutti K."/>
            <person name="Andreopoulos B."/>
            <person name="Lipzen A."/>
            <person name="Chen C."/>
            <person name="Yanf M."/>
            <person name="Daum C."/>
            <person name="Ng V."/>
            <person name="Clum A."/>
            <person name="Steindorff A."/>
            <person name="Ohm R."/>
            <person name="Martin F."/>
            <person name="Silar P."/>
            <person name="Natvig D."/>
            <person name="Lalanne C."/>
            <person name="Gautier V."/>
            <person name="Ament-Velasquez S.L."/>
            <person name="Kruys A."/>
            <person name="Hutchinson M.I."/>
            <person name="Powell A.J."/>
            <person name="Barry K."/>
            <person name="Miller A.N."/>
            <person name="Grigoriev I.V."/>
            <person name="Debuchy R."/>
            <person name="Gladieux P."/>
            <person name="Thoren M.H."/>
            <person name="Johannesson H."/>
        </authorList>
    </citation>
    <scope>NUCLEOTIDE SEQUENCE</scope>
    <source>
        <strain evidence="6">PSN4</strain>
    </source>
</reference>
<evidence type="ECO:0000256" key="3">
    <source>
        <dbReference type="ARBA" id="ARBA00024909"/>
    </source>
</evidence>
<dbReference type="InterPro" id="IPR036191">
    <property type="entry name" value="RRF_sf"/>
</dbReference>
<dbReference type="InterPro" id="IPR002661">
    <property type="entry name" value="Ribosome_recyc_fac"/>
</dbReference>
<dbReference type="EMBL" id="MU839834">
    <property type="protein sequence ID" value="KAK1755046.1"/>
    <property type="molecule type" value="Genomic_DNA"/>
</dbReference>
<proteinExistence type="inferred from homology"/>
<name>A0AAJ0BFS9_9PEZI</name>
<accession>A0AAJ0BFS9</accession>
<dbReference type="PANTHER" id="PTHR20982">
    <property type="entry name" value="RIBOSOME RECYCLING FACTOR"/>
    <property type="match status" value="1"/>
</dbReference>
<feature type="region of interest" description="Disordered" evidence="4">
    <location>
        <begin position="63"/>
        <end position="114"/>
    </location>
</feature>
<dbReference type="GO" id="GO:0006412">
    <property type="term" value="P:translation"/>
    <property type="evidence" value="ECO:0007669"/>
    <property type="project" value="UniProtKB-KW"/>
</dbReference>
<keyword evidence="7" id="KW-1185">Reference proteome</keyword>
<dbReference type="InterPro" id="IPR023584">
    <property type="entry name" value="Ribosome_recyc_fac_dom"/>
</dbReference>
<dbReference type="Pfam" id="PF01765">
    <property type="entry name" value="RRF"/>
    <property type="match status" value="1"/>
</dbReference>
<comment type="similarity">
    <text evidence="1">Belongs to the RRF family.</text>
</comment>
<feature type="compositionally biased region" description="Low complexity" evidence="4">
    <location>
        <begin position="73"/>
        <end position="92"/>
    </location>
</feature>
<evidence type="ECO:0000313" key="7">
    <source>
        <dbReference type="Proteomes" id="UP001239445"/>
    </source>
</evidence>